<evidence type="ECO:0000313" key="2">
    <source>
        <dbReference type="EMBL" id="CCH32231.1"/>
    </source>
</evidence>
<feature type="region of interest" description="Disordered" evidence="1">
    <location>
        <begin position="1"/>
        <end position="54"/>
    </location>
</feature>
<dbReference type="InterPro" id="IPR016024">
    <property type="entry name" value="ARM-type_fold"/>
</dbReference>
<keyword evidence="3" id="KW-1185">Reference proteome</keyword>
<proteinExistence type="predicted"/>
<feature type="compositionally biased region" description="Basic and acidic residues" evidence="1">
    <location>
        <begin position="8"/>
        <end position="24"/>
    </location>
</feature>
<dbReference type="BioCyc" id="SESP1179773:BN6_RS23980-MONOMER"/>
<protein>
    <submittedName>
        <fullName evidence="2">Uncharacterized protein</fullName>
    </submittedName>
</protein>
<dbReference type="Proteomes" id="UP000006281">
    <property type="component" value="Chromosome"/>
</dbReference>
<dbReference type="eggNOG" id="ENOG50331MC">
    <property type="taxonomic scope" value="Bacteria"/>
</dbReference>
<name>K0K1L2_SACES</name>
<dbReference type="SUPFAM" id="SSF48371">
    <property type="entry name" value="ARM repeat"/>
    <property type="match status" value="1"/>
</dbReference>
<gene>
    <name evidence="2" type="ordered locus">BN6_49620</name>
</gene>
<dbReference type="KEGG" id="sesp:BN6_49620"/>
<dbReference type="EMBL" id="HE804045">
    <property type="protein sequence ID" value="CCH32231.1"/>
    <property type="molecule type" value="Genomic_DNA"/>
</dbReference>
<evidence type="ECO:0000313" key="3">
    <source>
        <dbReference type="Proteomes" id="UP000006281"/>
    </source>
</evidence>
<dbReference type="PATRIC" id="fig|1179773.3.peg.4979"/>
<accession>K0K1L2</accession>
<evidence type="ECO:0000256" key="1">
    <source>
        <dbReference type="SAM" id="MobiDB-lite"/>
    </source>
</evidence>
<dbReference type="STRING" id="1179773.BN6_49620"/>
<dbReference type="OrthoDB" id="3286208at2"/>
<sequence length="742" mass="81443">MSDDQPADEEKAPAAEPAEVKPEEAEPDGAPEQPEEDADTAKATATDPSKARHLHQNTRALENAVAALLGERGSVGNVFVANTIGLVEAGSPRGPGGHGSVPTGPIAPEALSSITATFVSPDNYRDLKERLRDNRILLLRAPSGWGRTATALHLLAQECARGVEKLSPDLDLRSPSTPVELTADHGYLLESLEIGQAAALSTFALEQWKRRLADTGARMVVLVAAHTPVRDREIGGFLVDGAARLDDRALVHSHFQGGLRRAGKPEQDLADFPEFAELVEEVVGRSLRAHDLAEFGRGLCLVVLGERELEDVRQRYAAHAESGFREWFDGLSDNDHRAFAIALAVFDGLPLATVAENATKLAKAIQAAEVPDSRDRTRKVFAVRTLSLAEQMAAEITTVVEDGDLGSLAVDVVRYRDPHRPRRVLQHIWLEYPEAHAVVRAWLRELGSSPDRDVRFRVGVAAGLLSLSEFEHTRRYVIERWADRNAAWERHAVLGALRLPAMQPEMQPLLARMIDQWLQGVKVTGRRVAAVAALGVLPIMTTAESLKRLRKAADTDTPRMVIAIADAITNLVVEHDKLDAVLGELIKWSVSTKPAVRATALICVVQLSVYLQVSEDGSTEPWPGLLWVAEDDTRTADRADRVVVGTRRVTRREAVVTLVARALEAQFYLHEMLDVFRRWVKTAQRDTTQRAPLGRLFADLVRTTGDAATIPFHLEDWARARNGPRDAVADLLAALDEKENRA</sequence>
<reference evidence="2 3" key="1">
    <citation type="journal article" date="2012" name="BMC Genomics">
        <title>Complete genome sequence of Saccharothrix espanaensis DSM 44229T and comparison to the other completely sequenced Pseudonocardiaceae.</title>
        <authorList>
            <person name="Strobel T."/>
            <person name="Al-Dilaimi A."/>
            <person name="Blom J."/>
            <person name="Gessner A."/>
            <person name="Kalinowski J."/>
            <person name="Luzhetska M."/>
            <person name="Puhler A."/>
            <person name="Szczepanowski R."/>
            <person name="Bechthold A."/>
            <person name="Ruckert C."/>
        </authorList>
    </citation>
    <scope>NUCLEOTIDE SEQUENCE [LARGE SCALE GENOMIC DNA]</scope>
    <source>
        <strain evidence="3">ATCC 51144 / DSM 44229 / JCM 9112 / NBRC 15066 / NRRL 15764</strain>
    </source>
</reference>
<organism evidence="2 3">
    <name type="scientific">Saccharothrix espanaensis (strain ATCC 51144 / DSM 44229 / JCM 9112 / NBRC 15066 / NRRL 15764)</name>
    <dbReference type="NCBI Taxonomy" id="1179773"/>
    <lineage>
        <taxon>Bacteria</taxon>
        <taxon>Bacillati</taxon>
        <taxon>Actinomycetota</taxon>
        <taxon>Actinomycetes</taxon>
        <taxon>Pseudonocardiales</taxon>
        <taxon>Pseudonocardiaceae</taxon>
        <taxon>Saccharothrix</taxon>
    </lineage>
</organism>
<dbReference type="RefSeq" id="WP_015102343.1">
    <property type="nucleotide sequence ID" value="NC_019673.1"/>
</dbReference>
<dbReference type="HOGENOM" id="CLU_408143_0_0_11"/>
<feature type="compositionally biased region" description="Acidic residues" evidence="1">
    <location>
        <begin position="25"/>
        <end position="38"/>
    </location>
</feature>
<dbReference type="AlphaFoldDB" id="K0K1L2"/>